<dbReference type="NCBIfam" id="TIGR00762">
    <property type="entry name" value="DegV"/>
    <property type="match status" value="1"/>
</dbReference>
<keyword evidence="1" id="KW-0446">Lipid-binding</keyword>
<dbReference type="Gene3D" id="3.40.50.10170">
    <property type="match status" value="1"/>
</dbReference>
<dbReference type="PANTHER" id="PTHR33434:SF2">
    <property type="entry name" value="FATTY ACID-BINDING PROTEIN TM_1468"/>
    <property type="match status" value="1"/>
</dbReference>
<dbReference type="AlphaFoldDB" id="A0A1B1N0Q5"/>
<dbReference type="Proteomes" id="UP000092573">
    <property type="component" value="Chromosome"/>
</dbReference>
<gene>
    <name evidence="2" type="ORF">AWM70_10550</name>
</gene>
<evidence type="ECO:0000256" key="1">
    <source>
        <dbReference type="ARBA" id="ARBA00023121"/>
    </source>
</evidence>
<evidence type="ECO:0000313" key="3">
    <source>
        <dbReference type="Proteomes" id="UP000092573"/>
    </source>
</evidence>
<dbReference type="PANTHER" id="PTHR33434">
    <property type="entry name" value="DEGV DOMAIN-CONTAINING PROTEIN DR_1986-RELATED"/>
    <property type="match status" value="1"/>
</dbReference>
<dbReference type="EMBL" id="CP014167">
    <property type="protein sequence ID" value="ANS74986.1"/>
    <property type="molecule type" value="Genomic_DNA"/>
</dbReference>
<dbReference type="Pfam" id="PF02645">
    <property type="entry name" value="DegV"/>
    <property type="match status" value="1"/>
</dbReference>
<protein>
    <submittedName>
        <fullName evidence="2">EDD domain protein</fullName>
    </submittedName>
</protein>
<sequence length="291" mass="31925">MAKPVIVTDSTADVPKSIVEAYGIHVIPMVVRFGEDSYREGIDLTAGEFYERLEREKELPTTSQTSPSQYMEVFRGLLEANPDSAVISIHLSSGMSGTYQASMLGKEMLEEELGHPVDVHVVDSRCASYGFGMLVTAAARMAEEGADTASILKEVERLRQVRHLYFMVDTLEYLQKGGRIGRATALLGTLLNIKPILSVGEDGVIYSVDKARGRKKAIARMMELFRKDFGEVKDIHAALADSANPEGAEEILAELRNHFTLHEVVRTDIGAVVGAHVGRGTVAVFCWPARD</sequence>
<dbReference type="OrthoDB" id="9780660at2"/>
<dbReference type="RefSeq" id="WP_068696189.1">
    <property type="nucleotide sequence ID" value="NZ_CP014167.1"/>
</dbReference>
<dbReference type="KEGG" id="pyg:AWM70_10550"/>
<name>A0A1B1N0Q5_9BACL</name>
<dbReference type="InterPro" id="IPR003797">
    <property type="entry name" value="DegV"/>
</dbReference>
<organism evidence="2 3">
    <name type="scientific">Paenibacillus yonginensis</name>
    <dbReference type="NCBI Taxonomy" id="1462996"/>
    <lineage>
        <taxon>Bacteria</taxon>
        <taxon>Bacillati</taxon>
        <taxon>Bacillota</taxon>
        <taxon>Bacilli</taxon>
        <taxon>Bacillales</taxon>
        <taxon>Paenibacillaceae</taxon>
        <taxon>Paenibacillus</taxon>
    </lineage>
</organism>
<dbReference type="SUPFAM" id="SSF82549">
    <property type="entry name" value="DAK1/DegV-like"/>
    <property type="match status" value="1"/>
</dbReference>
<dbReference type="GO" id="GO:0008289">
    <property type="term" value="F:lipid binding"/>
    <property type="evidence" value="ECO:0007669"/>
    <property type="project" value="UniProtKB-KW"/>
</dbReference>
<accession>A0A1B1N0Q5</accession>
<dbReference type="InterPro" id="IPR043168">
    <property type="entry name" value="DegV_C"/>
</dbReference>
<proteinExistence type="predicted"/>
<dbReference type="STRING" id="1462996.AWM70_10550"/>
<evidence type="ECO:0000313" key="2">
    <source>
        <dbReference type="EMBL" id="ANS74986.1"/>
    </source>
</evidence>
<dbReference type="Gene3D" id="3.30.1180.10">
    <property type="match status" value="1"/>
</dbReference>
<dbReference type="PROSITE" id="PS51482">
    <property type="entry name" value="DEGV"/>
    <property type="match status" value="1"/>
</dbReference>
<dbReference type="InterPro" id="IPR050270">
    <property type="entry name" value="DegV_domain_contain"/>
</dbReference>
<reference evidence="2 3" key="1">
    <citation type="submission" date="2016-01" db="EMBL/GenBank/DDBJ databases">
        <title>Complete Genome Sequence of Paenibacillus yonginensis DCY84, a novel Plant Growth-Promoting Bacteria with Elicitation of Induced Systemic Resistance.</title>
        <authorList>
            <person name="Kim Y.J."/>
            <person name="Yang D.C."/>
            <person name="Sukweenadhi J."/>
        </authorList>
    </citation>
    <scope>NUCLEOTIDE SEQUENCE [LARGE SCALE GENOMIC DNA]</scope>
    <source>
        <strain evidence="2 3">DCY84</strain>
    </source>
</reference>
<keyword evidence="3" id="KW-1185">Reference proteome</keyword>